<gene>
    <name evidence="3" type="ORF">AMOR_57320</name>
</gene>
<dbReference type="HAMAP" id="MF_00048">
    <property type="entry name" value="UPF0102"/>
    <property type="match status" value="1"/>
</dbReference>
<keyword evidence="4" id="KW-1185">Reference proteome</keyword>
<comment type="similarity">
    <text evidence="1 2">Belongs to the UPF0102 family.</text>
</comment>
<protein>
    <recommendedName>
        <fullName evidence="2">UPF0102 protein AMOR_57320</fullName>
    </recommendedName>
</protein>
<dbReference type="Gene3D" id="3.40.1350.10">
    <property type="match status" value="1"/>
</dbReference>
<dbReference type="RefSeq" id="WP_248357214.1">
    <property type="nucleotide sequence ID" value="NZ_AP025591.1"/>
</dbReference>
<dbReference type="NCBIfam" id="TIGR00252">
    <property type="entry name" value="YraN family protein"/>
    <property type="match status" value="1"/>
</dbReference>
<dbReference type="InterPro" id="IPR011856">
    <property type="entry name" value="tRNA_endonuc-like_dom_sf"/>
</dbReference>
<dbReference type="NCBIfam" id="NF009150">
    <property type="entry name" value="PRK12497.1-3"/>
    <property type="match status" value="1"/>
</dbReference>
<evidence type="ECO:0000313" key="4">
    <source>
        <dbReference type="Proteomes" id="UP001162891"/>
    </source>
</evidence>
<dbReference type="CDD" id="cd20736">
    <property type="entry name" value="PoNe_Nuclease"/>
    <property type="match status" value="1"/>
</dbReference>
<evidence type="ECO:0000313" key="3">
    <source>
        <dbReference type="EMBL" id="BDG06736.1"/>
    </source>
</evidence>
<organism evidence="3 4">
    <name type="scientific">Anaeromyxobacter oryzae</name>
    <dbReference type="NCBI Taxonomy" id="2918170"/>
    <lineage>
        <taxon>Bacteria</taxon>
        <taxon>Pseudomonadati</taxon>
        <taxon>Myxococcota</taxon>
        <taxon>Myxococcia</taxon>
        <taxon>Myxococcales</taxon>
        <taxon>Cystobacterineae</taxon>
        <taxon>Anaeromyxobacteraceae</taxon>
        <taxon>Anaeromyxobacter</taxon>
    </lineage>
</organism>
<name>A0ABN6N1D6_9BACT</name>
<reference evidence="4" key="1">
    <citation type="journal article" date="2022" name="Int. J. Syst. Evol. Microbiol.">
        <title>Anaeromyxobacter oryzae sp. nov., Anaeromyxobacter diazotrophicus sp. nov. and Anaeromyxobacter paludicola sp. nov., isolated from paddy soils.</title>
        <authorList>
            <person name="Itoh H."/>
            <person name="Xu Z."/>
            <person name="Mise K."/>
            <person name="Masuda Y."/>
            <person name="Ushijima N."/>
            <person name="Hayakawa C."/>
            <person name="Shiratori Y."/>
            <person name="Senoo K."/>
        </authorList>
    </citation>
    <scope>NUCLEOTIDE SEQUENCE [LARGE SCALE GENOMIC DNA]</scope>
    <source>
        <strain evidence="4">Red232</strain>
    </source>
</reference>
<dbReference type="InterPro" id="IPR011335">
    <property type="entry name" value="Restrct_endonuc-II-like"/>
</dbReference>
<evidence type="ECO:0000256" key="1">
    <source>
        <dbReference type="ARBA" id="ARBA00006738"/>
    </source>
</evidence>
<sequence>MSTAGEDADGGRRARGREAEALAEAFLRGRGLRVLERNHAVRRGEVDLVCEDGDVLCFIEVRSRSSDAQGGPEETVDRGKRRRVIKAATDWAARHDALERAIRFDVVAVTFGEAGPRIEHFPAAFDGDAKPWLG</sequence>
<dbReference type="PANTHER" id="PTHR34039">
    <property type="entry name" value="UPF0102 PROTEIN YRAN"/>
    <property type="match status" value="1"/>
</dbReference>
<proteinExistence type="inferred from homology"/>
<accession>A0ABN6N1D6</accession>
<dbReference type="Pfam" id="PF02021">
    <property type="entry name" value="UPF0102"/>
    <property type="match status" value="1"/>
</dbReference>
<dbReference type="Proteomes" id="UP001162891">
    <property type="component" value="Chromosome"/>
</dbReference>
<dbReference type="InterPro" id="IPR003509">
    <property type="entry name" value="UPF0102_YraN-like"/>
</dbReference>
<evidence type="ECO:0000256" key="2">
    <source>
        <dbReference type="HAMAP-Rule" id="MF_00048"/>
    </source>
</evidence>
<dbReference type="SUPFAM" id="SSF52980">
    <property type="entry name" value="Restriction endonuclease-like"/>
    <property type="match status" value="1"/>
</dbReference>
<dbReference type="NCBIfam" id="NF009154">
    <property type="entry name" value="PRK12497.3-3"/>
    <property type="match status" value="1"/>
</dbReference>
<dbReference type="PANTHER" id="PTHR34039:SF1">
    <property type="entry name" value="UPF0102 PROTEIN YRAN"/>
    <property type="match status" value="1"/>
</dbReference>
<dbReference type="EMBL" id="AP025591">
    <property type="protein sequence ID" value="BDG06736.1"/>
    <property type="molecule type" value="Genomic_DNA"/>
</dbReference>